<evidence type="ECO:0000256" key="2">
    <source>
        <dbReference type="ARBA" id="ARBA00022676"/>
    </source>
</evidence>
<dbReference type="Proteomes" id="UP000231246">
    <property type="component" value="Unassembled WGS sequence"/>
</dbReference>
<dbReference type="InterPro" id="IPR029044">
    <property type="entry name" value="Nucleotide-diphossugar_trans"/>
</dbReference>
<reference evidence="6 7" key="1">
    <citation type="submission" date="2017-09" db="EMBL/GenBank/DDBJ databases">
        <title>Depth-based differentiation of microbial function through sediment-hosted aquifers and enrichment of novel symbionts in the deep terrestrial subsurface.</title>
        <authorList>
            <person name="Probst A.J."/>
            <person name="Ladd B."/>
            <person name="Jarett J.K."/>
            <person name="Geller-Mcgrath D.E."/>
            <person name="Sieber C.M."/>
            <person name="Emerson J.B."/>
            <person name="Anantharaman K."/>
            <person name="Thomas B.C."/>
            <person name="Malmstrom R."/>
            <person name="Stieglmeier M."/>
            <person name="Klingl A."/>
            <person name="Woyke T."/>
            <person name="Ryan C.M."/>
            <person name="Banfield J.F."/>
        </authorList>
    </citation>
    <scope>NUCLEOTIDE SEQUENCE [LARGE SCALE GENOMIC DNA]</scope>
    <source>
        <strain evidence="6">CG22_combo_CG10-13_8_21_14_all_38_20</strain>
    </source>
</reference>
<keyword evidence="4" id="KW-0472">Membrane</keyword>
<evidence type="ECO:0000256" key="1">
    <source>
        <dbReference type="ARBA" id="ARBA00006739"/>
    </source>
</evidence>
<evidence type="ECO:0000256" key="3">
    <source>
        <dbReference type="ARBA" id="ARBA00022679"/>
    </source>
</evidence>
<evidence type="ECO:0000259" key="5">
    <source>
        <dbReference type="Pfam" id="PF10111"/>
    </source>
</evidence>
<keyword evidence="4" id="KW-1133">Transmembrane helix</keyword>
<name>A0A2H0BWT0_9BACT</name>
<dbReference type="InterPro" id="IPR019290">
    <property type="entry name" value="GlycosylTrfase-like_prok"/>
</dbReference>
<accession>A0A2H0BWT0</accession>
<feature type="transmembrane region" description="Helical" evidence="4">
    <location>
        <begin position="258"/>
        <end position="278"/>
    </location>
</feature>
<keyword evidence="3" id="KW-0808">Transferase</keyword>
<protein>
    <recommendedName>
        <fullName evidence="5">Glycosyltransferase 2-like prokaryotic type domain-containing protein</fullName>
    </recommendedName>
</protein>
<feature type="transmembrane region" description="Helical" evidence="4">
    <location>
        <begin position="233"/>
        <end position="252"/>
    </location>
</feature>
<dbReference type="PANTHER" id="PTHR43179:SF12">
    <property type="entry name" value="GALACTOFURANOSYLTRANSFERASE GLFT2"/>
    <property type="match status" value="1"/>
</dbReference>
<dbReference type="GO" id="GO:0016757">
    <property type="term" value="F:glycosyltransferase activity"/>
    <property type="evidence" value="ECO:0007669"/>
    <property type="project" value="UniProtKB-KW"/>
</dbReference>
<keyword evidence="4" id="KW-0812">Transmembrane</keyword>
<evidence type="ECO:0000256" key="4">
    <source>
        <dbReference type="SAM" id="Phobius"/>
    </source>
</evidence>
<keyword evidence="2" id="KW-0328">Glycosyltransferase</keyword>
<dbReference type="AlphaFoldDB" id="A0A2H0BWT0"/>
<dbReference type="Gene3D" id="3.90.550.10">
    <property type="entry name" value="Spore Coat Polysaccharide Biosynthesis Protein SpsA, Chain A"/>
    <property type="match status" value="1"/>
</dbReference>
<gene>
    <name evidence="6" type="ORF">COW99_00480</name>
</gene>
<feature type="domain" description="Glycosyltransferase 2-like prokaryotic type" evidence="5">
    <location>
        <begin position="10"/>
        <end position="226"/>
    </location>
</feature>
<dbReference type="Pfam" id="PF10111">
    <property type="entry name" value="Glyco_tranf_2_2"/>
    <property type="match status" value="1"/>
</dbReference>
<comment type="similarity">
    <text evidence="1">Belongs to the glycosyltransferase 2 family.</text>
</comment>
<dbReference type="EMBL" id="PCTA01000003">
    <property type="protein sequence ID" value="PIP62147.1"/>
    <property type="molecule type" value="Genomic_DNA"/>
</dbReference>
<organism evidence="6 7">
    <name type="scientific">Candidatus Roizmanbacteria bacterium CG22_combo_CG10-13_8_21_14_all_38_20</name>
    <dbReference type="NCBI Taxonomy" id="1974862"/>
    <lineage>
        <taxon>Bacteria</taxon>
        <taxon>Candidatus Roizmaniibacteriota</taxon>
    </lineage>
</organism>
<dbReference type="PANTHER" id="PTHR43179">
    <property type="entry name" value="RHAMNOSYLTRANSFERASE WBBL"/>
    <property type="match status" value="1"/>
</dbReference>
<dbReference type="SUPFAM" id="SSF53448">
    <property type="entry name" value="Nucleotide-diphospho-sugar transferases"/>
    <property type="match status" value="1"/>
</dbReference>
<evidence type="ECO:0000313" key="7">
    <source>
        <dbReference type="Proteomes" id="UP000231246"/>
    </source>
</evidence>
<sequence length="313" mass="35853">MTSQTPVISIIIASFDNDKFLQTCIKSIKQNTKIAHEIIFEDGTFSGPCSARNIGAKKARGKYLLFLDYDTKAVNKNFLATTIKYLDQHKDIGGGQLKLLRLGTNKFDSAGDKLTPFGFLAERAQEAIDQSQFDKVSDIFSGKGAAMIVRKKLFLELGRFDESYFMYWEEPDLTWRIWKAGLRYVFLPFDTVHHAYGTKHKQISKKWETQITFYGCRNHLATMIKNGNGLNGVVMFLTVSFAWVGLFVMFLFKLNFARAGMVILAYVSLITKLPKLLLKRSYSDNSWMKQIQDKRPLKWYFGKGISYVLGKPY</sequence>
<evidence type="ECO:0000313" key="6">
    <source>
        <dbReference type="EMBL" id="PIP62147.1"/>
    </source>
</evidence>
<comment type="caution">
    <text evidence="6">The sequence shown here is derived from an EMBL/GenBank/DDBJ whole genome shotgun (WGS) entry which is preliminary data.</text>
</comment>
<proteinExistence type="inferred from homology"/>